<accession>A0A6B2EKL9</accession>
<evidence type="ECO:0000256" key="5">
    <source>
        <dbReference type="ARBA" id="ARBA00022839"/>
    </source>
</evidence>
<dbReference type="GO" id="GO:0003676">
    <property type="term" value="F:nucleic acid binding"/>
    <property type="evidence" value="ECO:0007669"/>
    <property type="project" value="InterPro"/>
</dbReference>
<dbReference type="GO" id="GO:0046872">
    <property type="term" value="F:metal ion binding"/>
    <property type="evidence" value="ECO:0007669"/>
    <property type="project" value="UniProtKB-KW"/>
</dbReference>
<feature type="domain" description="Exonuclease" evidence="10">
    <location>
        <begin position="7"/>
        <end position="315"/>
    </location>
</feature>
<feature type="compositionally biased region" description="Basic and acidic residues" evidence="9">
    <location>
        <begin position="249"/>
        <end position="266"/>
    </location>
</feature>
<proteinExistence type="inferred from homology"/>
<organism evidence="11">
    <name type="scientific">Phlebotomus kandelakii</name>
    <dbReference type="NCBI Taxonomy" id="1109342"/>
    <lineage>
        <taxon>Eukaryota</taxon>
        <taxon>Metazoa</taxon>
        <taxon>Ecdysozoa</taxon>
        <taxon>Arthropoda</taxon>
        <taxon>Hexapoda</taxon>
        <taxon>Insecta</taxon>
        <taxon>Pterygota</taxon>
        <taxon>Neoptera</taxon>
        <taxon>Endopterygota</taxon>
        <taxon>Diptera</taxon>
        <taxon>Nematocera</taxon>
        <taxon>Psychodoidea</taxon>
        <taxon>Psychodidae</taxon>
        <taxon>Phlebotomus</taxon>
        <taxon>Larroussius</taxon>
    </lineage>
</organism>
<dbReference type="AlphaFoldDB" id="A0A6B2EKL9"/>
<feature type="region of interest" description="Disordered" evidence="9">
    <location>
        <begin position="219"/>
        <end position="266"/>
    </location>
</feature>
<comment type="similarity">
    <text evidence="7">Belongs to the exonuclease superfamily. TREX family.</text>
</comment>
<evidence type="ECO:0000256" key="6">
    <source>
        <dbReference type="ARBA" id="ARBA00022842"/>
    </source>
</evidence>
<dbReference type="EMBL" id="GIFK01004805">
    <property type="protein sequence ID" value="NBJ62508.1"/>
    <property type="molecule type" value="Transcribed_RNA"/>
</dbReference>
<evidence type="ECO:0000256" key="7">
    <source>
        <dbReference type="ARBA" id="ARBA00025769"/>
    </source>
</evidence>
<dbReference type="PANTHER" id="PTHR13058:SF19">
    <property type="entry name" value="LD40940P"/>
    <property type="match status" value="1"/>
</dbReference>
<evidence type="ECO:0000256" key="3">
    <source>
        <dbReference type="ARBA" id="ARBA00022723"/>
    </source>
</evidence>
<dbReference type="InterPro" id="IPR040393">
    <property type="entry name" value="TREX1/2"/>
</dbReference>
<feature type="coiled-coil region" evidence="8">
    <location>
        <begin position="150"/>
        <end position="188"/>
    </location>
</feature>
<evidence type="ECO:0000256" key="2">
    <source>
        <dbReference type="ARBA" id="ARBA00022722"/>
    </source>
</evidence>
<sequence>MSVEIKSFIFFDTEGTGLPQFNGPAKIVEISLVACSVDHFVASSSGETPQIPRVLHKLSLCVNPFKRICEESSRITGLDNYKVEFESKLGVRELEMIKSFVERLQQPVCLVAHNGNGYDFPLLRKEFIKHNVAVPEGLLCVDSLVVFRKIDQARDRERQEDEEVARFIENELREIERLEREEELLTQNLGECSGVKQETKNENDYEILELLECKSIHQKRNETTPKRSATSSSPPRLGRRRGQSSPEETPQKARDEQTPKSRKQLFPEKSEKRRYRLCDIHQRFFGVLPKDTHQAESDCFALMKCALKEARDFLSMAQAHSRTFQEVSVKKCIF</sequence>
<dbReference type="GO" id="GO:0005737">
    <property type="term" value="C:cytoplasm"/>
    <property type="evidence" value="ECO:0007669"/>
    <property type="project" value="TreeGrafter"/>
</dbReference>
<dbReference type="InterPro" id="IPR013520">
    <property type="entry name" value="Ribonucl_H"/>
</dbReference>
<dbReference type="InterPro" id="IPR012337">
    <property type="entry name" value="RNaseH-like_sf"/>
</dbReference>
<evidence type="ECO:0000256" key="4">
    <source>
        <dbReference type="ARBA" id="ARBA00022801"/>
    </source>
</evidence>
<reference evidence="11" key="1">
    <citation type="submission" date="2019-10" db="EMBL/GenBank/DDBJ databases">
        <title>Short sand fly seasons in Tbilisi, Georgia, hinder development of host immunity to saliva of the visceral leishmaniasis vector Phlebotomus kandelakii.</title>
        <authorList>
            <person name="Oliveira F."/>
            <person name="Giorgobiani E."/>
            <person name="Guimaraes-Costa A.B."/>
            <person name="Abdeladhim M."/>
            <person name="Oristian J."/>
            <person name="Tskhvaradze L."/>
            <person name="Tsertsvadze N."/>
            <person name="Zakalashvili M."/>
            <person name="Valenzuela J.G."/>
            <person name="Kamhawi S."/>
        </authorList>
    </citation>
    <scope>NUCLEOTIDE SEQUENCE</scope>
    <source>
        <strain evidence="11">Wild-capture in Tbilisi</strain>
        <tissue evidence="11">Salivary glands</tissue>
    </source>
</reference>
<evidence type="ECO:0000256" key="8">
    <source>
        <dbReference type="SAM" id="Coils"/>
    </source>
</evidence>
<keyword evidence="4" id="KW-0378">Hydrolase</keyword>
<dbReference type="SUPFAM" id="SSF53098">
    <property type="entry name" value="Ribonuclease H-like"/>
    <property type="match status" value="1"/>
</dbReference>
<protein>
    <submittedName>
        <fullName evidence="11">Putative three prime repair exonuclease 1</fullName>
    </submittedName>
</protein>
<evidence type="ECO:0000259" key="10">
    <source>
        <dbReference type="SMART" id="SM00479"/>
    </source>
</evidence>
<name>A0A6B2EKL9_9DIPT</name>
<keyword evidence="3" id="KW-0479">Metal-binding</keyword>
<evidence type="ECO:0000313" key="11">
    <source>
        <dbReference type="EMBL" id="NBJ62508.1"/>
    </source>
</evidence>
<evidence type="ECO:0000256" key="9">
    <source>
        <dbReference type="SAM" id="MobiDB-lite"/>
    </source>
</evidence>
<keyword evidence="6" id="KW-0460">Magnesium</keyword>
<dbReference type="SMART" id="SM00479">
    <property type="entry name" value="EXOIII"/>
    <property type="match status" value="1"/>
</dbReference>
<keyword evidence="5 11" id="KW-0269">Exonuclease</keyword>
<dbReference type="PANTHER" id="PTHR13058">
    <property type="entry name" value="THREE PRIME REPAIR EXONUCLEASE 1, 2"/>
    <property type="match status" value="1"/>
</dbReference>
<dbReference type="Gene3D" id="3.30.420.10">
    <property type="entry name" value="Ribonuclease H-like superfamily/Ribonuclease H"/>
    <property type="match status" value="1"/>
</dbReference>
<evidence type="ECO:0000256" key="1">
    <source>
        <dbReference type="ARBA" id="ARBA00001946"/>
    </source>
</evidence>
<dbReference type="GO" id="GO:0006308">
    <property type="term" value="P:DNA catabolic process"/>
    <property type="evidence" value="ECO:0007669"/>
    <property type="project" value="TreeGrafter"/>
</dbReference>
<keyword evidence="2" id="KW-0540">Nuclease</keyword>
<keyword evidence="8" id="KW-0175">Coiled coil</keyword>
<comment type="cofactor">
    <cofactor evidence="1">
        <name>Mg(2+)</name>
        <dbReference type="ChEBI" id="CHEBI:18420"/>
    </cofactor>
</comment>
<dbReference type="InterPro" id="IPR036397">
    <property type="entry name" value="RNaseH_sf"/>
</dbReference>
<dbReference type="GO" id="GO:0008296">
    <property type="term" value="F:3'-5'-DNA exonuclease activity"/>
    <property type="evidence" value="ECO:0007669"/>
    <property type="project" value="TreeGrafter"/>
</dbReference>